<evidence type="ECO:0000313" key="3">
    <source>
        <dbReference type="EMBL" id="CAB4739136.1"/>
    </source>
</evidence>
<name>A0A6J6FMT1_9ZZZZ</name>
<accession>A0A6J6FMT1</accession>
<dbReference type="InterPro" id="IPR011008">
    <property type="entry name" value="Dimeric_a/b-barrel"/>
</dbReference>
<dbReference type="AlphaFoldDB" id="A0A6J6FMT1"/>
<dbReference type="EMBL" id="CAEZWQ010000135">
    <property type="protein sequence ID" value="CAB4669900.1"/>
    <property type="molecule type" value="Genomic_DNA"/>
</dbReference>
<reference evidence="1" key="1">
    <citation type="submission" date="2020-05" db="EMBL/GenBank/DDBJ databases">
        <authorList>
            <person name="Chiriac C."/>
            <person name="Salcher M."/>
            <person name="Ghai R."/>
            <person name="Kavagutti S V."/>
        </authorList>
    </citation>
    <scope>NUCLEOTIDE SEQUENCE</scope>
</reference>
<organism evidence="1">
    <name type="scientific">freshwater metagenome</name>
    <dbReference type="NCBI Taxonomy" id="449393"/>
    <lineage>
        <taxon>unclassified sequences</taxon>
        <taxon>metagenomes</taxon>
        <taxon>ecological metagenomes</taxon>
    </lineage>
</organism>
<dbReference type="Gene3D" id="3.30.70.1060">
    <property type="entry name" value="Dimeric alpha+beta barrel"/>
    <property type="match status" value="1"/>
</dbReference>
<proteinExistence type="predicted"/>
<sequence length="98" mass="10733">MKKFVFLYNSEPNEIPSDSVMDVWMQWFDSIKESIVDMGNPLMDGTLVTSGPAVKIAPKMNPISGYTVIKAKDMDGAIAIAKTCPGQSGLQVYEAIEM</sequence>
<dbReference type="EMBL" id="CAEZZB010000007">
    <property type="protein sequence ID" value="CAB4739136.1"/>
    <property type="molecule type" value="Genomic_DNA"/>
</dbReference>
<evidence type="ECO:0000313" key="1">
    <source>
        <dbReference type="EMBL" id="CAB4590366.1"/>
    </source>
</evidence>
<protein>
    <submittedName>
        <fullName evidence="1">Unannotated protein</fullName>
    </submittedName>
</protein>
<evidence type="ECO:0000313" key="2">
    <source>
        <dbReference type="EMBL" id="CAB4669900.1"/>
    </source>
</evidence>
<dbReference type="EMBL" id="CAEZUG010000024">
    <property type="protein sequence ID" value="CAB4590366.1"/>
    <property type="molecule type" value="Genomic_DNA"/>
</dbReference>
<dbReference type="SUPFAM" id="SSF54909">
    <property type="entry name" value="Dimeric alpha+beta barrel"/>
    <property type="match status" value="1"/>
</dbReference>
<gene>
    <name evidence="1" type="ORF">UFOPK1795_00555</name>
    <name evidence="2" type="ORF">UFOPK2275_01003</name>
    <name evidence="3" type="ORF">UFOPK2816_00165</name>
</gene>